<evidence type="ECO:0008006" key="4">
    <source>
        <dbReference type="Google" id="ProtNLM"/>
    </source>
</evidence>
<dbReference type="AlphaFoldDB" id="A0A0G3XLV9"/>
<proteinExistence type="predicted"/>
<dbReference type="Proteomes" id="UP000035287">
    <property type="component" value="Chromosome"/>
</dbReference>
<evidence type="ECO:0000256" key="1">
    <source>
        <dbReference type="SAM" id="SignalP"/>
    </source>
</evidence>
<organism evidence="2 3">
    <name type="scientific">Croceicoccus naphthovorans</name>
    <dbReference type="NCBI Taxonomy" id="1348774"/>
    <lineage>
        <taxon>Bacteria</taxon>
        <taxon>Pseudomonadati</taxon>
        <taxon>Pseudomonadota</taxon>
        <taxon>Alphaproteobacteria</taxon>
        <taxon>Sphingomonadales</taxon>
        <taxon>Erythrobacteraceae</taxon>
        <taxon>Croceicoccus</taxon>
    </lineage>
</organism>
<evidence type="ECO:0000313" key="2">
    <source>
        <dbReference type="EMBL" id="AKM11609.1"/>
    </source>
</evidence>
<name>A0A0G3XLV9_9SPHN</name>
<feature type="signal peptide" evidence="1">
    <location>
        <begin position="1"/>
        <end position="20"/>
    </location>
</feature>
<dbReference type="PATRIC" id="fig|1348774.3.peg.1411"/>
<gene>
    <name evidence="2" type="ORF">AB433_06740</name>
</gene>
<accession>A0A0G3XLV9</accession>
<dbReference type="EMBL" id="CP011770">
    <property type="protein sequence ID" value="AKM11609.1"/>
    <property type="molecule type" value="Genomic_DNA"/>
</dbReference>
<evidence type="ECO:0000313" key="3">
    <source>
        <dbReference type="Proteomes" id="UP000035287"/>
    </source>
</evidence>
<dbReference type="KEGG" id="cna:AB433_06740"/>
<protein>
    <recommendedName>
        <fullName evidence="4">NIPSNAP domain-containing protein</fullName>
    </recommendedName>
</protein>
<reference evidence="2 3" key="1">
    <citation type="submission" date="2015-06" db="EMBL/GenBank/DDBJ databases">
        <authorList>
            <person name="Zeng Y."/>
            <person name="Huang Y."/>
        </authorList>
    </citation>
    <scope>NUCLEOTIDE SEQUENCE [LARGE SCALE GENOMIC DNA]</scope>
    <source>
        <strain evidence="2 3">PQ-2</strain>
    </source>
</reference>
<keyword evidence="1" id="KW-0732">Signal</keyword>
<feature type="chain" id="PRO_5002562684" description="NIPSNAP domain-containing protein" evidence="1">
    <location>
        <begin position="21"/>
        <end position="145"/>
    </location>
</feature>
<keyword evidence="3" id="KW-1185">Reference proteome</keyword>
<sequence>MLAPVALAAATLTVPQVALAQDSEWPMTSGEYVDVAGISIDDGHGLDYAKFLAATWRKGQEFAKSQGWITGYEVMYNVHPRKGEPDVYLLTRFVKWATPEEEEARGKVYRAHMAMTESQMQAASAGRAEYRHVQGSMLLQVGKFK</sequence>